<protein>
    <submittedName>
        <fullName evidence="1">Uncharacterized protein</fullName>
    </submittedName>
</protein>
<proteinExistence type="predicted"/>
<dbReference type="Proteomes" id="UP000007881">
    <property type="component" value="Chromosome"/>
</dbReference>
<keyword evidence="2" id="KW-1185">Reference proteome</keyword>
<dbReference type="HOGENOM" id="CLU_3010336_0_0_0"/>
<name>I0IJ53_PHYMF</name>
<organism evidence="1 2">
    <name type="scientific">Phycisphaera mikurensis (strain NBRC 102666 / KCTC 22515 / FYK2301M01)</name>
    <dbReference type="NCBI Taxonomy" id="1142394"/>
    <lineage>
        <taxon>Bacteria</taxon>
        <taxon>Pseudomonadati</taxon>
        <taxon>Planctomycetota</taxon>
        <taxon>Phycisphaerae</taxon>
        <taxon>Phycisphaerales</taxon>
        <taxon>Phycisphaeraceae</taxon>
        <taxon>Phycisphaera</taxon>
    </lineage>
</organism>
<reference evidence="1 2" key="1">
    <citation type="submission" date="2012-02" db="EMBL/GenBank/DDBJ databases">
        <title>Complete genome sequence of Phycisphaera mikurensis NBRC 102666.</title>
        <authorList>
            <person name="Ankai A."/>
            <person name="Hosoyama A."/>
            <person name="Terui Y."/>
            <person name="Sekine M."/>
            <person name="Fukai R."/>
            <person name="Kato Y."/>
            <person name="Nakamura S."/>
            <person name="Yamada-Narita S."/>
            <person name="Kawakoshi A."/>
            <person name="Fukunaga Y."/>
            <person name="Yamazaki S."/>
            <person name="Fujita N."/>
        </authorList>
    </citation>
    <scope>NUCLEOTIDE SEQUENCE [LARGE SCALE GENOMIC DNA]</scope>
    <source>
        <strain evidence="2">NBRC 102666 / KCTC 22515 / FYK2301M01</strain>
    </source>
</reference>
<sequence length="56" mass="5499">MPTRPLRGPHTAGGGEPPAVLRAWAPAVPGFALSVRLGGPLRLPAGGRGGSPPPAV</sequence>
<dbReference type="AlphaFoldDB" id="I0IJ53"/>
<evidence type="ECO:0000313" key="1">
    <source>
        <dbReference type="EMBL" id="BAM05291.1"/>
    </source>
</evidence>
<accession>I0IJ53</accession>
<dbReference type="EMBL" id="AP012338">
    <property type="protein sequence ID" value="BAM05291.1"/>
    <property type="molecule type" value="Genomic_DNA"/>
</dbReference>
<evidence type="ECO:0000313" key="2">
    <source>
        <dbReference type="Proteomes" id="UP000007881"/>
    </source>
</evidence>
<dbReference type="KEGG" id="phm:PSMK_31320"/>
<gene>
    <name evidence="1" type="ordered locus">PSMK_31320</name>
</gene>